<keyword evidence="4" id="KW-0418">Kinase</keyword>
<evidence type="ECO:0000313" key="7">
    <source>
        <dbReference type="EMBL" id="GAA3725289.1"/>
    </source>
</evidence>
<evidence type="ECO:0000259" key="6">
    <source>
        <dbReference type="Pfam" id="PF00370"/>
    </source>
</evidence>
<evidence type="ECO:0000256" key="1">
    <source>
        <dbReference type="ARBA" id="ARBA00009156"/>
    </source>
</evidence>
<dbReference type="EMBL" id="BAABEP010000012">
    <property type="protein sequence ID" value="GAA3725289.1"/>
    <property type="molecule type" value="Genomic_DNA"/>
</dbReference>
<dbReference type="Proteomes" id="UP001499884">
    <property type="component" value="Unassembled WGS sequence"/>
</dbReference>
<dbReference type="InterPro" id="IPR050406">
    <property type="entry name" value="FGGY_Carb_Kinase"/>
</dbReference>
<protein>
    <recommendedName>
        <fullName evidence="6">Carbohydrate kinase FGGY N-terminal domain-containing protein</fullName>
    </recommendedName>
</protein>
<dbReference type="SUPFAM" id="SSF53067">
    <property type="entry name" value="Actin-like ATPase domain"/>
    <property type="match status" value="2"/>
</dbReference>
<dbReference type="Gene3D" id="3.30.420.40">
    <property type="match status" value="2"/>
</dbReference>
<keyword evidence="8" id="KW-1185">Reference proteome</keyword>
<feature type="region of interest" description="Disordered" evidence="5">
    <location>
        <begin position="440"/>
        <end position="460"/>
    </location>
</feature>
<dbReference type="PANTHER" id="PTHR43095">
    <property type="entry name" value="SUGAR KINASE"/>
    <property type="match status" value="1"/>
</dbReference>
<evidence type="ECO:0000256" key="3">
    <source>
        <dbReference type="ARBA" id="ARBA00022679"/>
    </source>
</evidence>
<organism evidence="7 8">
    <name type="scientific">Streptomyces tremellae</name>
    <dbReference type="NCBI Taxonomy" id="1124239"/>
    <lineage>
        <taxon>Bacteria</taxon>
        <taxon>Bacillati</taxon>
        <taxon>Actinomycetota</taxon>
        <taxon>Actinomycetes</taxon>
        <taxon>Kitasatosporales</taxon>
        <taxon>Streptomycetaceae</taxon>
        <taxon>Streptomyces</taxon>
    </lineage>
</organism>
<accession>A0ABP7EUN8</accession>
<keyword evidence="3" id="KW-0808">Transferase</keyword>
<evidence type="ECO:0000256" key="2">
    <source>
        <dbReference type="ARBA" id="ARBA00022629"/>
    </source>
</evidence>
<evidence type="ECO:0000256" key="5">
    <source>
        <dbReference type="SAM" id="MobiDB-lite"/>
    </source>
</evidence>
<comment type="caution">
    <text evidence="7">The sequence shown here is derived from an EMBL/GenBank/DDBJ whole genome shotgun (WGS) entry which is preliminary data.</text>
</comment>
<dbReference type="RefSeq" id="WP_345645140.1">
    <property type="nucleotide sequence ID" value="NZ_BAABEP010000012.1"/>
</dbReference>
<keyword evidence="2" id="KW-0119">Carbohydrate metabolism</keyword>
<dbReference type="InterPro" id="IPR043129">
    <property type="entry name" value="ATPase_NBD"/>
</dbReference>
<name>A0ABP7EUN8_9ACTN</name>
<dbReference type="Pfam" id="PF00370">
    <property type="entry name" value="FGGY_N"/>
    <property type="match status" value="1"/>
</dbReference>
<proteinExistence type="inferred from homology"/>
<reference evidence="8" key="1">
    <citation type="journal article" date="2019" name="Int. J. Syst. Evol. Microbiol.">
        <title>The Global Catalogue of Microorganisms (GCM) 10K type strain sequencing project: providing services to taxonomists for standard genome sequencing and annotation.</title>
        <authorList>
            <consortium name="The Broad Institute Genomics Platform"/>
            <consortium name="The Broad Institute Genome Sequencing Center for Infectious Disease"/>
            <person name="Wu L."/>
            <person name="Ma J."/>
        </authorList>
    </citation>
    <scope>NUCLEOTIDE SEQUENCE [LARGE SCALE GENOMIC DNA]</scope>
    <source>
        <strain evidence="8">JCM 30846</strain>
    </source>
</reference>
<gene>
    <name evidence="7" type="ORF">GCM10023082_24120</name>
</gene>
<keyword evidence="2" id="KW-0859">Xylose metabolism</keyword>
<dbReference type="PANTHER" id="PTHR43095:SF5">
    <property type="entry name" value="XYLULOSE KINASE"/>
    <property type="match status" value="1"/>
</dbReference>
<comment type="similarity">
    <text evidence="1">Belongs to the FGGY kinase family.</text>
</comment>
<evidence type="ECO:0000313" key="8">
    <source>
        <dbReference type="Proteomes" id="UP001499884"/>
    </source>
</evidence>
<feature type="domain" description="Carbohydrate kinase FGGY N-terminal" evidence="6">
    <location>
        <begin position="3"/>
        <end position="245"/>
    </location>
</feature>
<evidence type="ECO:0000256" key="4">
    <source>
        <dbReference type="ARBA" id="ARBA00022777"/>
    </source>
</evidence>
<sequence>MWFLGIDIGTTHVKAAGVTDDGTPLEPGRVRTPTGTVDGLACHDAEEVWRAATALVARYARTTAAPYGPLAGVAVASFGQEESVPVDRRGRPLHPSPAWWETRPERALDTATAELLSSFEHYRVSGIRHRTDQTPERTAHLRRARPEVWRDTARWVDFCAFATHRMTGEWTAATSQITHSQCFDLATLAPDDRLMDRLGMDPGMFAPALPAGADAGAIRPDALPGVLLAPGARAVVGGHDQVVAARQAHAADGARVLDSIGTSEYLMVLADTYRPDRGAWELGVDWERSWTPDGFVLGHPVPTGKVVQLLAELCYGGDFDALFAGLAAARPGALPGLSVRFHDASAAGAGLLTLDGLPAGARPADVVRRCLDQLSDTAWEAVGEMCARAGTRAGSVALMGSLFRRPEMAGHRAGRWGVPLRVVPLAEPVAHGAALLARDALAGPPAPPRPPAARTTQETP</sequence>
<dbReference type="InterPro" id="IPR018484">
    <property type="entry name" value="FGGY_N"/>
</dbReference>